<proteinExistence type="predicted"/>
<name>A0A0F9RBF2_9ZZZZ</name>
<reference evidence="1" key="1">
    <citation type="journal article" date="2015" name="Nature">
        <title>Complex archaea that bridge the gap between prokaryotes and eukaryotes.</title>
        <authorList>
            <person name="Spang A."/>
            <person name="Saw J.H."/>
            <person name="Jorgensen S.L."/>
            <person name="Zaremba-Niedzwiedzka K."/>
            <person name="Martijn J."/>
            <person name="Lind A.E."/>
            <person name="van Eijk R."/>
            <person name="Schleper C."/>
            <person name="Guy L."/>
            <person name="Ettema T.J."/>
        </authorList>
    </citation>
    <scope>NUCLEOTIDE SEQUENCE</scope>
</reference>
<organism evidence="1">
    <name type="scientific">marine sediment metagenome</name>
    <dbReference type="NCBI Taxonomy" id="412755"/>
    <lineage>
        <taxon>unclassified sequences</taxon>
        <taxon>metagenomes</taxon>
        <taxon>ecological metagenomes</taxon>
    </lineage>
</organism>
<accession>A0A0F9RBF2</accession>
<gene>
    <name evidence="1" type="ORF">LCGC14_0598460</name>
</gene>
<dbReference type="AlphaFoldDB" id="A0A0F9RBF2"/>
<protein>
    <submittedName>
        <fullName evidence="1">Uncharacterized protein</fullName>
    </submittedName>
</protein>
<comment type="caution">
    <text evidence="1">The sequence shown here is derived from an EMBL/GenBank/DDBJ whole genome shotgun (WGS) entry which is preliminary data.</text>
</comment>
<sequence length="118" mass="13550">MEKTGTEAIKEVNKFLEKTNRCKTCGRKHGDITFSNVPKPTLKEFTEWCKLELSNNFGMGLKWLWDFYTGIICKGHERTESIATEALERIVKLETELAEPTEEKPVMNVAGKELKVKK</sequence>
<dbReference type="EMBL" id="LAZR01000955">
    <property type="protein sequence ID" value="KKN53820.1"/>
    <property type="molecule type" value="Genomic_DNA"/>
</dbReference>
<evidence type="ECO:0000313" key="1">
    <source>
        <dbReference type="EMBL" id="KKN53820.1"/>
    </source>
</evidence>